<gene>
    <name evidence="5" type="ORF">ALC62_10117</name>
</gene>
<dbReference type="EMBL" id="KQ977873">
    <property type="protein sequence ID" value="KYM99148.1"/>
    <property type="molecule type" value="Genomic_DNA"/>
</dbReference>
<evidence type="ECO:0000256" key="3">
    <source>
        <dbReference type="ARBA" id="ARBA00023013"/>
    </source>
</evidence>
<evidence type="ECO:0000313" key="6">
    <source>
        <dbReference type="Proteomes" id="UP000078542"/>
    </source>
</evidence>
<dbReference type="AlphaFoldDB" id="A0A195CGE0"/>
<feature type="compositionally biased region" description="Basic and acidic residues" evidence="4">
    <location>
        <begin position="1"/>
        <end position="10"/>
    </location>
</feature>
<dbReference type="InterPro" id="IPR004171">
    <property type="entry name" value="cAMP_dep_PKI"/>
</dbReference>
<feature type="compositionally biased region" description="Low complexity" evidence="4">
    <location>
        <begin position="22"/>
        <end position="37"/>
    </location>
</feature>
<proteinExistence type="inferred from homology"/>
<feature type="region of interest" description="Disordered" evidence="4">
    <location>
        <begin position="1"/>
        <end position="64"/>
    </location>
</feature>
<dbReference type="Pfam" id="PF02827">
    <property type="entry name" value="PKI"/>
    <property type="match status" value="1"/>
</dbReference>
<dbReference type="Proteomes" id="UP000078542">
    <property type="component" value="Unassembled WGS sequence"/>
</dbReference>
<protein>
    <submittedName>
        <fullName evidence="5">Uncharacterized protein</fullName>
    </submittedName>
</protein>
<evidence type="ECO:0000313" key="5">
    <source>
        <dbReference type="EMBL" id="KYM99148.1"/>
    </source>
</evidence>
<dbReference type="PANTHER" id="PTHR15416">
    <property type="entry name" value="CAMP-DEPENDENT PROTEIN KINASE INHIBITOR/PKI"/>
    <property type="match status" value="1"/>
</dbReference>
<accession>A0A195CGE0</accession>
<sequence length="265" mass="29580">RMLTPRRTEVGPEEIGDGPGDKGTSSSTSGSVTPGGSYENGDNSKEFLSTGRTGRRNALPNILGRHAETGLSDLSDRFEELSTHTGNPDCLRPHVLQIILPKAGRIRIYRAPRNSTADMPVRLRSGSCCRDTLGLPITDDDDDESAIEAYIVSVNKILEHFLAHVTNAIECIDGTTDTYKRLEYDVLLCLIGNVRIIVREIDRVWTQSKPRGVHEGINSRNPKIVNCKICSQLCRHYLTNYEFNLFVCTMNFSNSTQRESMTFCR</sequence>
<name>A0A195CGE0_9HYME</name>
<organism evidence="5 6">
    <name type="scientific">Cyphomyrmex costatus</name>
    <dbReference type="NCBI Taxonomy" id="456900"/>
    <lineage>
        <taxon>Eukaryota</taxon>
        <taxon>Metazoa</taxon>
        <taxon>Ecdysozoa</taxon>
        <taxon>Arthropoda</taxon>
        <taxon>Hexapoda</taxon>
        <taxon>Insecta</taxon>
        <taxon>Pterygota</taxon>
        <taxon>Neoptera</taxon>
        <taxon>Endopterygota</taxon>
        <taxon>Hymenoptera</taxon>
        <taxon>Apocrita</taxon>
        <taxon>Aculeata</taxon>
        <taxon>Formicoidea</taxon>
        <taxon>Formicidae</taxon>
        <taxon>Myrmicinae</taxon>
        <taxon>Cyphomyrmex</taxon>
    </lineage>
</organism>
<reference evidence="5 6" key="1">
    <citation type="submission" date="2016-03" db="EMBL/GenBank/DDBJ databases">
        <title>Cyphomyrmex costatus WGS genome.</title>
        <authorList>
            <person name="Nygaard S."/>
            <person name="Hu H."/>
            <person name="Boomsma J."/>
            <person name="Zhang G."/>
        </authorList>
    </citation>
    <scope>NUCLEOTIDE SEQUENCE [LARGE SCALE GENOMIC DNA]</scope>
    <source>
        <strain evidence="5">MS0001</strain>
        <tissue evidence="5">Whole body</tissue>
    </source>
</reference>
<evidence type="ECO:0000256" key="2">
    <source>
        <dbReference type="ARBA" id="ARBA00006393"/>
    </source>
</evidence>
<comment type="similarity">
    <text evidence="2">Belongs to the PKI family.</text>
</comment>
<evidence type="ECO:0000256" key="1">
    <source>
        <dbReference type="ARBA" id="ARBA00002844"/>
    </source>
</evidence>
<feature type="non-terminal residue" evidence="5">
    <location>
        <position position="1"/>
    </location>
</feature>
<keyword evidence="3" id="KW-0649">Protein kinase inhibitor</keyword>
<keyword evidence="6" id="KW-1185">Reference proteome</keyword>
<comment type="function">
    <text evidence="1">Extremely potent competitive inhibitor of cAMP-dependent protein kinase activity, this protein interacts with the catalytic subunit of the enzyme after the cAMP-induced dissociation of its regulatory chains.</text>
</comment>
<dbReference type="GO" id="GO:0004862">
    <property type="term" value="F:cAMP-dependent protein kinase inhibitor activity"/>
    <property type="evidence" value="ECO:0007669"/>
    <property type="project" value="InterPro"/>
</dbReference>
<evidence type="ECO:0000256" key="4">
    <source>
        <dbReference type="SAM" id="MobiDB-lite"/>
    </source>
</evidence>